<evidence type="ECO:0000313" key="7">
    <source>
        <dbReference type="Proteomes" id="UP001214415"/>
    </source>
</evidence>
<keyword evidence="4" id="KW-0067">ATP-binding</keyword>
<dbReference type="Proteomes" id="UP001214415">
    <property type="component" value="Chromosome 3"/>
</dbReference>
<reference evidence="6" key="1">
    <citation type="submission" date="2023-03" db="EMBL/GenBank/DDBJ databases">
        <title>Mating type loci evolution in Malassezia.</title>
        <authorList>
            <person name="Coelho M.A."/>
        </authorList>
    </citation>
    <scope>NUCLEOTIDE SEQUENCE</scope>
    <source>
        <strain evidence="6">CBS 12830</strain>
    </source>
</reference>
<dbReference type="SMART" id="SM00212">
    <property type="entry name" value="UBCc"/>
    <property type="match status" value="1"/>
</dbReference>
<accession>A0AAF0EC90</accession>
<sequence>MERGGAAMKRLAHELRALKKLDATKDELITHLAPASDDNLMHWRAVLQPPPSGVYGGGRFEMEIAVPDTYPIKPPSMRFRTRIFHPNVHWKTGEICLDVLQAQWSPAWTLHSACTAVLALLDGPAPDSPLNVDAANLLRTGDAVAYRSLCQMYTRLHAMA</sequence>
<organism evidence="6 7">
    <name type="scientific">Malassezia equina</name>
    <dbReference type="NCBI Taxonomy" id="1381935"/>
    <lineage>
        <taxon>Eukaryota</taxon>
        <taxon>Fungi</taxon>
        <taxon>Dikarya</taxon>
        <taxon>Basidiomycota</taxon>
        <taxon>Ustilaginomycotina</taxon>
        <taxon>Malasseziomycetes</taxon>
        <taxon>Malasseziales</taxon>
        <taxon>Malasseziaceae</taxon>
        <taxon>Malassezia</taxon>
    </lineage>
</organism>
<dbReference type="EMBL" id="CP119902">
    <property type="protein sequence ID" value="WFD22935.1"/>
    <property type="molecule type" value="Genomic_DNA"/>
</dbReference>
<gene>
    <name evidence="6" type="primary">PEX4</name>
    <name evidence="6" type="ORF">MEQU1_001616</name>
</gene>
<proteinExistence type="inferred from homology"/>
<keyword evidence="4" id="KW-0547">Nucleotide-binding</keyword>
<evidence type="ECO:0000256" key="3">
    <source>
        <dbReference type="PROSITE-ProRule" id="PRU10133"/>
    </source>
</evidence>
<dbReference type="GO" id="GO:0061631">
    <property type="term" value="F:ubiquitin conjugating enzyme activity"/>
    <property type="evidence" value="ECO:0007669"/>
    <property type="project" value="UniProtKB-EC"/>
</dbReference>
<keyword evidence="2 4" id="KW-0833">Ubl conjugation pathway</keyword>
<evidence type="ECO:0000256" key="2">
    <source>
        <dbReference type="ARBA" id="ARBA00022786"/>
    </source>
</evidence>
<keyword evidence="7" id="KW-1185">Reference proteome</keyword>
<evidence type="ECO:0000256" key="4">
    <source>
        <dbReference type="RuleBase" id="RU362109"/>
    </source>
</evidence>
<evidence type="ECO:0000313" key="6">
    <source>
        <dbReference type="EMBL" id="WFD22935.1"/>
    </source>
</evidence>
<dbReference type="CDD" id="cd23812">
    <property type="entry name" value="UBCc_ScPEX4-like"/>
    <property type="match status" value="1"/>
</dbReference>
<dbReference type="Gene3D" id="3.10.110.10">
    <property type="entry name" value="Ubiquitin Conjugating Enzyme"/>
    <property type="match status" value="1"/>
</dbReference>
<dbReference type="GO" id="GO:0005524">
    <property type="term" value="F:ATP binding"/>
    <property type="evidence" value="ECO:0007669"/>
    <property type="project" value="UniProtKB-UniRule"/>
</dbReference>
<dbReference type="PANTHER" id="PTHR24067">
    <property type="entry name" value="UBIQUITIN-CONJUGATING ENZYME E2"/>
    <property type="match status" value="1"/>
</dbReference>
<feature type="domain" description="UBC core" evidence="5">
    <location>
        <begin position="21"/>
        <end position="148"/>
    </location>
</feature>
<evidence type="ECO:0000256" key="1">
    <source>
        <dbReference type="ARBA" id="ARBA00022679"/>
    </source>
</evidence>
<dbReference type="InterPro" id="IPR050113">
    <property type="entry name" value="Ub_conjugating_enzyme"/>
</dbReference>
<protein>
    <submittedName>
        <fullName evidence="6">E2 ubiquitin-conjugating enzyme</fullName>
        <ecNumber evidence="6">2.3.2.23</ecNumber>
    </submittedName>
</protein>
<dbReference type="AlphaFoldDB" id="A0AAF0EC90"/>
<keyword evidence="1 6" id="KW-0808">Transferase</keyword>
<dbReference type="SUPFAM" id="SSF54495">
    <property type="entry name" value="UBC-like"/>
    <property type="match status" value="1"/>
</dbReference>
<dbReference type="InterPro" id="IPR023313">
    <property type="entry name" value="UBQ-conjugating_AS"/>
</dbReference>
<dbReference type="PROSITE" id="PS00183">
    <property type="entry name" value="UBC_1"/>
    <property type="match status" value="1"/>
</dbReference>
<dbReference type="InterPro" id="IPR016135">
    <property type="entry name" value="UBQ-conjugating_enzyme/RWD"/>
</dbReference>
<dbReference type="InterPro" id="IPR000608">
    <property type="entry name" value="UBC"/>
</dbReference>
<feature type="active site" description="Glycyl thioester intermediate" evidence="3">
    <location>
        <position position="96"/>
    </location>
</feature>
<keyword evidence="6" id="KW-0012">Acyltransferase</keyword>
<dbReference type="EC" id="2.3.2.23" evidence="6"/>
<comment type="similarity">
    <text evidence="4">Belongs to the ubiquitin-conjugating enzyme family.</text>
</comment>
<name>A0AAF0EC90_9BASI</name>
<evidence type="ECO:0000259" key="5">
    <source>
        <dbReference type="Pfam" id="PF00179"/>
    </source>
</evidence>
<dbReference type="Pfam" id="PF00179">
    <property type="entry name" value="UQ_con"/>
    <property type="match status" value="1"/>
</dbReference>